<dbReference type="InterPro" id="IPR003767">
    <property type="entry name" value="Malate/L-lactate_DH-like"/>
</dbReference>
<keyword evidence="3" id="KW-1185">Reference proteome</keyword>
<gene>
    <name evidence="2" type="ORF">SAMN06265367_103602</name>
</gene>
<dbReference type="SUPFAM" id="SSF89733">
    <property type="entry name" value="L-sulfolactate dehydrogenase-like"/>
    <property type="match status" value="1"/>
</dbReference>
<comment type="caution">
    <text evidence="2">The sequence shown here is derived from an EMBL/GenBank/DDBJ whole genome shotgun (WGS) entry which is preliminary data.</text>
</comment>
<dbReference type="InterPro" id="IPR036111">
    <property type="entry name" value="Mal/L-sulfo/L-lacto_DH-like_sf"/>
</dbReference>
<evidence type="ECO:0000256" key="1">
    <source>
        <dbReference type="ARBA" id="ARBA00023002"/>
    </source>
</evidence>
<sequence length="353" mass="39046">MSLGFILEGITNRISYSMIDLFLPFEQISKTLEQILLKYGFTEERAQRCAFLFAKADLDGVRSHGVNRFLLFLDFIKKGLVNPDKEPAVLSQLGMFERWDGQKGVGNLNADFAMNRAIQLSKEFGISCVTLQNTNHWMRGGNFGWQAVEAGCIGICFTNTIPNMPAWGGSEPKIGNNPLVIAIPRENGPVVLDMAFTQFAYGKLSIARAKGEQMPYEAGFDLEGNLTKDPGTVIDNHLGLPIGLWKGSGLSMVLDLLAAVLSGGNASFEVGKSGHESAVSQVFLCFDPAKLELKDWIETKSDALIEDLKNSSTFDNKSVRYPGENTLETRNRNLKKGVPISERLWEELQNELK</sequence>
<organism evidence="2 3">
    <name type="scientific">Algoriphagus winogradskyi</name>
    <dbReference type="NCBI Taxonomy" id="237017"/>
    <lineage>
        <taxon>Bacteria</taxon>
        <taxon>Pseudomonadati</taxon>
        <taxon>Bacteroidota</taxon>
        <taxon>Cytophagia</taxon>
        <taxon>Cytophagales</taxon>
        <taxon>Cyclobacteriaceae</taxon>
        <taxon>Algoriphagus</taxon>
    </lineage>
</organism>
<dbReference type="PANTHER" id="PTHR11091">
    <property type="entry name" value="OXIDOREDUCTASE-RELATED"/>
    <property type="match status" value="1"/>
</dbReference>
<dbReference type="Gene3D" id="1.10.1530.10">
    <property type="match status" value="1"/>
</dbReference>
<evidence type="ECO:0000313" key="3">
    <source>
        <dbReference type="Proteomes" id="UP001157915"/>
    </source>
</evidence>
<keyword evidence="1" id="KW-0560">Oxidoreductase</keyword>
<dbReference type="NCBIfam" id="NF009750">
    <property type="entry name" value="PRK13260.1"/>
    <property type="match status" value="1"/>
</dbReference>
<dbReference type="InterPro" id="IPR043143">
    <property type="entry name" value="Mal/L-sulf/L-lact_DH-like_NADP"/>
</dbReference>
<dbReference type="EMBL" id="FXUA01000003">
    <property type="protein sequence ID" value="SMP23450.1"/>
    <property type="molecule type" value="Genomic_DNA"/>
</dbReference>
<dbReference type="PANTHER" id="PTHR11091:SF3">
    <property type="entry name" value="2,3-DIKETO-L-GULONATE REDUCTASE"/>
    <property type="match status" value="1"/>
</dbReference>
<accession>A0ABY1P0W4</accession>
<dbReference type="InterPro" id="IPR043144">
    <property type="entry name" value="Mal/L-sulf/L-lact_DH-like_ah"/>
</dbReference>
<dbReference type="Proteomes" id="UP001157915">
    <property type="component" value="Unassembled WGS sequence"/>
</dbReference>
<name>A0ABY1P0W4_9BACT</name>
<evidence type="ECO:0000313" key="2">
    <source>
        <dbReference type="EMBL" id="SMP23450.1"/>
    </source>
</evidence>
<dbReference type="Pfam" id="PF02615">
    <property type="entry name" value="Ldh_2"/>
    <property type="match status" value="1"/>
</dbReference>
<proteinExistence type="predicted"/>
<reference evidence="2 3" key="1">
    <citation type="submission" date="2017-05" db="EMBL/GenBank/DDBJ databases">
        <authorList>
            <person name="Varghese N."/>
            <person name="Submissions S."/>
        </authorList>
    </citation>
    <scope>NUCLEOTIDE SEQUENCE [LARGE SCALE GENOMIC DNA]</scope>
    <source>
        <strain evidence="2 3">DSM 15360</strain>
    </source>
</reference>
<protein>
    <submittedName>
        <fullName evidence="2">3-dehydro-L-gulonate 2-dehydrogenase</fullName>
    </submittedName>
</protein>
<dbReference type="Gene3D" id="3.30.1370.60">
    <property type="entry name" value="Hypothetical oxidoreductase yiak, domain 2"/>
    <property type="match status" value="1"/>
</dbReference>